<dbReference type="OrthoDB" id="58760at2759"/>
<dbReference type="AlphaFoldDB" id="A0A1V9ZQC2"/>
<dbReference type="PANTHER" id="PTHR37066">
    <property type="entry name" value="HELICASE-ASSOCIATED"/>
    <property type="match status" value="1"/>
</dbReference>
<dbReference type="Gene3D" id="6.10.140.530">
    <property type="match status" value="1"/>
</dbReference>
<dbReference type="PANTHER" id="PTHR37066:SF1">
    <property type="entry name" value="LNS2_PITP DOMAIN-CONTAINING PROTEIN"/>
    <property type="match status" value="1"/>
</dbReference>
<dbReference type="InterPro" id="IPR005114">
    <property type="entry name" value="Helicase_assoc"/>
</dbReference>
<feature type="domain" description="Helicase-associated" evidence="1">
    <location>
        <begin position="236"/>
        <end position="307"/>
    </location>
</feature>
<feature type="domain" description="Helicase-associated" evidence="1">
    <location>
        <begin position="160"/>
        <end position="231"/>
    </location>
</feature>
<dbReference type="Proteomes" id="UP000243217">
    <property type="component" value="Unassembled WGS sequence"/>
</dbReference>
<feature type="domain" description="Helicase-associated" evidence="1">
    <location>
        <begin position="84"/>
        <end position="154"/>
    </location>
</feature>
<dbReference type="EMBL" id="JNBS01001746">
    <property type="protein sequence ID" value="OQS00151.1"/>
    <property type="molecule type" value="Genomic_DNA"/>
</dbReference>
<dbReference type="STRING" id="74557.A0A1V9ZQC2"/>
<keyword evidence="3" id="KW-1185">Reference proteome</keyword>
<gene>
    <name evidence="2" type="ORF">THRCLA_06188</name>
</gene>
<protein>
    <recommendedName>
        <fullName evidence="1">Helicase-associated domain-containing protein</fullName>
    </recommendedName>
</protein>
<proteinExistence type="predicted"/>
<sequence length="344" mass="40850">MEWRDELKEFVAVVRHAHEIQSSTSNYTTLPSRFIVPSCLPWPLQLQNRVIPINKYRKMYKADMLPLDVINQLYDLNFVWDLTEHQWQLRLQALTIFKSIYNHLNVSYDYITPSNSPWPIDLQNIKLGIVVTNLRSRHKRLSESRRMELNGLGFIWDSQELVFQTKLQALHAYHAIHGHIQVPFEYIIPSNRPPFPTNCWGMKLGRAVHDLRCRAASLSTERKQLLDDLGFVWDSHEYNWETKLMALAEYKREYGNVHVPQEFCIPNQDPWPKETWGLKLGQAVTNIRSRSLSFPYERRQQLDQLGFVWDYPEFRHEAKMLLDFTSTSKRRRVDKENPPFLNQL</sequence>
<evidence type="ECO:0000313" key="2">
    <source>
        <dbReference type="EMBL" id="OQS00151.1"/>
    </source>
</evidence>
<accession>A0A1V9ZQC2</accession>
<name>A0A1V9ZQC2_9STRA</name>
<evidence type="ECO:0000259" key="1">
    <source>
        <dbReference type="Pfam" id="PF03457"/>
    </source>
</evidence>
<reference evidence="2 3" key="1">
    <citation type="journal article" date="2014" name="Genome Biol. Evol.">
        <title>The secreted proteins of Achlya hypogyna and Thraustotheca clavata identify the ancestral oomycete secretome and reveal gene acquisitions by horizontal gene transfer.</title>
        <authorList>
            <person name="Misner I."/>
            <person name="Blouin N."/>
            <person name="Leonard G."/>
            <person name="Richards T.A."/>
            <person name="Lane C.E."/>
        </authorList>
    </citation>
    <scope>NUCLEOTIDE SEQUENCE [LARGE SCALE GENOMIC DNA]</scope>
    <source>
        <strain evidence="2 3">ATCC 34112</strain>
    </source>
</reference>
<comment type="caution">
    <text evidence="2">The sequence shown here is derived from an EMBL/GenBank/DDBJ whole genome shotgun (WGS) entry which is preliminary data.</text>
</comment>
<dbReference type="Pfam" id="PF03457">
    <property type="entry name" value="HA"/>
    <property type="match status" value="3"/>
</dbReference>
<organism evidence="2 3">
    <name type="scientific">Thraustotheca clavata</name>
    <dbReference type="NCBI Taxonomy" id="74557"/>
    <lineage>
        <taxon>Eukaryota</taxon>
        <taxon>Sar</taxon>
        <taxon>Stramenopiles</taxon>
        <taxon>Oomycota</taxon>
        <taxon>Saprolegniomycetes</taxon>
        <taxon>Saprolegniales</taxon>
        <taxon>Achlyaceae</taxon>
        <taxon>Thraustotheca</taxon>
    </lineage>
</organism>
<evidence type="ECO:0000313" key="3">
    <source>
        <dbReference type="Proteomes" id="UP000243217"/>
    </source>
</evidence>